<organism evidence="1 2">
    <name type="scientific">Protopolystoma xenopodis</name>
    <dbReference type="NCBI Taxonomy" id="117903"/>
    <lineage>
        <taxon>Eukaryota</taxon>
        <taxon>Metazoa</taxon>
        <taxon>Spiralia</taxon>
        <taxon>Lophotrochozoa</taxon>
        <taxon>Platyhelminthes</taxon>
        <taxon>Monogenea</taxon>
        <taxon>Polyopisthocotylea</taxon>
        <taxon>Polystomatidea</taxon>
        <taxon>Polystomatidae</taxon>
        <taxon>Protopolystoma</taxon>
    </lineage>
</organism>
<proteinExistence type="predicted"/>
<name>A0A3S5BDJ4_9PLAT</name>
<protein>
    <submittedName>
        <fullName evidence="1">Uncharacterized protein</fullName>
    </submittedName>
</protein>
<sequence length="76" mass="8790">MSSTTDYLANFTLILRGCHSRMRLLPTSRSRRDIEDRLHFTRDPVSHLISVASSCIGQVKLDFKLIQLMQQFVKIP</sequence>
<keyword evidence="2" id="KW-1185">Reference proteome</keyword>
<evidence type="ECO:0000313" key="2">
    <source>
        <dbReference type="Proteomes" id="UP000784294"/>
    </source>
</evidence>
<accession>A0A3S5BDJ4</accession>
<dbReference type="EMBL" id="CAAALY010285518">
    <property type="protein sequence ID" value="VEL43815.1"/>
    <property type="molecule type" value="Genomic_DNA"/>
</dbReference>
<dbReference type="AlphaFoldDB" id="A0A3S5BDJ4"/>
<dbReference type="Proteomes" id="UP000784294">
    <property type="component" value="Unassembled WGS sequence"/>
</dbReference>
<gene>
    <name evidence="1" type="ORF">PXEA_LOCUS37255</name>
</gene>
<reference evidence="1" key="1">
    <citation type="submission" date="2018-11" db="EMBL/GenBank/DDBJ databases">
        <authorList>
            <consortium name="Pathogen Informatics"/>
        </authorList>
    </citation>
    <scope>NUCLEOTIDE SEQUENCE</scope>
</reference>
<comment type="caution">
    <text evidence="1">The sequence shown here is derived from an EMBL/GenBank/DDBJ whole genome shotgun (WGS) entry which is preliminary data.</text>
</comment>
<evidence type="ECO:0000313" key="1">
    <source>
        <dbReference type="EMBL" id="VEL43815.1"/>
    </source>
</evidence>